<organism evidence="2 3">
    <name type="scientific">Chondrus crispus</name>
    <name type="common">Carrageen Irish moss</name>
    <name type="synonym">Polymorpha crispa</name>
    <dbReference type="NCBI Taxonomy" id="2769"/>
    <lineage>
        <taxon>Eukaryota</taxon>
        <taxon>Rhodophyta</taxon>
        <taxon>Florideophyceae</taxon>
        <taxon>Rhodymeniophycidae</taxon>
        <taxon>Gigartinales</taxon>
        <taxon>Gigartinaceae</taxon>
        <taxon>Chondrus</taxon>
    </lineage>
</organism>
<dbReference type="Gramene" id="CDF36491">
    <property type="protein sequence ID" value="CDF36491"/>
    <property type="gene ID" value="CHC_T00004736001"/>
</dbReference>
<dbReference type="InterPro" id="IPR004839">
    <property type="entry name" value="Aminotransferase_I/II_large"/>
</dbReference>
<dbReference type="EMBL" id="HG001781">
    <property type="protein sequence ID" value="CDF36491.1"/>
    <property type="molecule type" value="Genomic_DNA"/>
</dbReference>
<dbReference type="PhylomeDB" id="R7QGD4"/>
<proteinExistence type="predicted"/>
<dbReference type="Pfam" id="PF00155">
    <property type="entry name" value="Aminotran_1_2"/>
    <property type="match status" value="1"/>
</dbReference>
<dbReference type="AlphaFoldDB" id="R7QGD4"/>
<dbReference type="PANTHER" id="PTHR42858">
    <property type="entry name" value="AMINOTRANSFERASE"/>
    <property type="match status" value="1"/>
</dbReference>
<dbReference type="SUPFAM" id="SSF53383">
    <property type="entry name" value="PLP-dependent transferases"/>
    <property type="match status" value="1"/>
</dbReference>
<evidence type="ECO:0000313" key="3">
    <source>
        <dbReference type="Proteomes" id="UP000012073"/>
    </source>
</evidence>
<dbReference type="Gene3D" id="3.90.1150.10">
    <property type="entry name" value="Aspartate Aminotransferase, domain 1"/>
    <property type="match status" value="1"/>
</dbReference>
<dbReference type="GeneID" id="17324027"/>
<name>R7QGD4_CHOCR</name>
<dbReference type="Gene3D" id="3.40.640.10">
    <property type="entry name" value="Type I PLP-dependent aspartate aminotransferase-like (Major domain)"/>
    <property type="match status" value="1"/>
</dbReference>
<gene>
    <name evidence="2" type="ORF">CHC_T00004736001</name>
</gene>
<dbReference type="InterPro" id="IPR015421">
    <property type="entry name" value="PyrdxlP-dep_Trfase_major"/>
</dbReference>
<sequence length="393" mass="43325">MATLWAEDTHAVINLGKGHPNPRLLPLQAVNDAYSNASVAPDAAVTLLQYGRMQGNPDLCASIARWTAESCDNRPNLPSADDIVITTGSGPALSLIMQLFTNPGDTILVDSPGYFLAYYSFEDCRVKPIPVPTDAHGLDVDRVEALLKEGVRPSMVYTVPIANNPTAADMSEERKEKLVQLAREYKFKIAADEVYQFLKFGTSKVPKSLFEYDDPSDPVVFSINSFSKLLGPGMRLGWLTAHKPFISRILDCGALHSGGGFNPLTSAVVLQLFNNGFMDEHIALLRREYGASCVALCKAVEEHLVPALKPDEKLQYHTPRGGFFCFITLPERYDADKLLVQCKENGVSFFVGKHFSPAKDSFKSSVRLCFAWLEIDALVEGVRRLGKTVKEFS</sequence>
<dbReference type="CDD" id="cd00609">
    <property type="entry name" value="AAT_like"/>
    <property type="match status" value="1"/>
</dbReference>
<dbReference type="KEGG" id="ccp:CHC_T00004736001"/>
<keyword evidence="3" id="KW-1185">Reference proteome</keyword>
<dbReference type="Proteomes" id="UP000012073">
    <property type="component" value="Unassembled WGS sequence"/>
</dbReference>
<dbReference type="GO" id="GO:0047536">
    <property type="term" value="F:2-aminoadipate transaminase activity"/>
    <property type="evidence" value="ECO:0007669"/>
    <property type="project" value="TreeGrafter"/>
</dbReference>
<evidence type="ECO:0000313" key="2">
    <source>
        <dbReference type="EMBL" id="CDF36491.1"/>
    </source>
</evidence>
<dbReference type="InterPro" id="IPR015422">
    <property type="entry name" value="PyrdxlP-dep_Trfase_small"/>
</dbReference>
<dbReference type="OMA" id="MIALDSM"/>
<dbReference type="InterPro" id="IPR015424">
    <property type="entry name" value="PyrdxlP-dep_Trfase"/>
</dbReference>
<dbReference type="GO" id="GO:0030170">
    <property type="term" value="F:pyridoxal phosphate binding"/>
    <property type="evidence" value="ECO:0007669"/>
    <property type="project" value="InterPro"/>
</dbReference>
<dbReference type="PANTHER" id="PTHR42858:SF1">
    <property type="entry name" value="LD15494P"/>
    <property type="match status" value="1"/>
</dbReference>
<reference evidence="3" key="1">
    <citation type="journal article" date="2013" name="Proc. Natl. Acad. Sci. U.S.A.">
        <title>Genome structure and metabolic features in the red seaweed Chondrus crispus shed light on evolution of the Archaeplastida.</title>
        <authorList>
            <person name="Collen J."/>
            <person name="Porcel B."/>
            <person name="Carre W."/>
            <person name="Ball S.G."/>
            <person name="Chaparro C."/>
            <person name="Tonon T."/>
            <person name="Barbeyron T."/>
            <person name="Michel G."/>
            <person name="Noel B."/>
            <person name="Valentin K."/>
            <person name="Elias M."/>
            <person name="Artiguenave F."/>
            <person name="Arun A."/>
            <person name="Aury J.M."/>
            <person name="Barbosa-Neto J.F."/>
            <person name="Bothwell J.H."/>
            <person name="Bouget F.Y."/>
            <person name="Brillet L."/>
            <person name="Cabello-Hurtado F."/>
            <person name="Capella-Gutierrez S."/>
            <person name="Charrier B."/>
            <person name="Cladiere L."/>
            <person name="Cock J.M."/>
            <person name="Coelho S.M."/>
            <person name="Colleoni C."/>
            <person name="Czjzek M."/>
            <person name="Da Silva C."/>
            <person name="Delage L."/>
            <person name="Denoeud F."/>
            <person name="Deschamps P."/>
            <person name="Dittami S.M."/>
            <person name="Gabaldon T."/>
            <person name="Gachon C.M."/>
            <person name="Groisillier A."/>
            <person name="Herve C."/>
            <person name="Jabbari K."/>
            <person name="Katinka M."/>
            <person name="Kloareg B."/>
            <person name="Kowalczyk N."/>
            <person name="Labadie K."/>
            <person name="Leblanc C."/>
            <person name="Lopez P.J."/>
            <person name="McLachlan D.H."/>
            <person name="Meslet-Cladiere L."/>
            <person name="Moustafa A."/>
            <person name="Nehr Z."/>
            <person name="Nyvall Collen P."/>
            <person name="Panaud O."/>
            <person name="Partensky F."/>
            <person name="Poulain J."/>
            <person name="Rensing S.A."/>
            <person name="Rousvoal S."/>
            <person name="Samson G."/>
            <person name="Symeonidi A."/>
            <person name="Weissenbach J."/>
            <person name="Zambounis A."/>
            <person name="Wincker P."/>
            <person name="Boyen C."/>
        </authorList>
    </citation>
    <scope>NUCLEOTIDE SEQUENCE [LARGE SCALE GENOMIC DNA]</scope>
    <source>
        <strain evidence="3">cv. Stackhouse</strain>
    </source>
</reference>
<protein>
    <recommendedName>
        <fullName evidence="1">Aminotransferase class I/classII large domain-containing protein</fullName>
    </recommendedName>
</protein>
<evidence type="ECO:0000259" key="1">
    <source>
        <dbReference type="Pfam" id="PF00155"/>
    </source>
</evidence>
<feature type="domain" description="Aminotransferase class I/classII large" evidence="1">
    <location>
        <begin position="12"/>
        <end position="384"/>
    </location>
</feature>
<accession>R7QGD4</accession>
<dbReference type="RefSeq" id="XP_005716310.1">
    <property type="nucleotide sequence ID" value="XM_005716253.1"/>
</dbReference>
<dbReference type="STRING" id="2769.R7QGD4"/>
<dbReference type="OrthoDB" id="691673at2759"/>